<dbReference type="STRING" id="34097.SAMN02745150_00659"/>
<accession>A0A1I1DT18</accession>
<dbReference type="Proteomes" id="UP000240042">
    <property type="component" value="Unassembled WGS sequence"/>
</dbReference>
<reference evidence="2" key="1">
    <citation type="submission" date="2016-10" db="EMBL/GenBank/DDBJ databases">
        <authorList>
            <person name="Varghese N."/>
            <person name="Submissions S."/>
        </authorList>
    </citation>
    <scope>NUCLEOTIDE SEQUENCE [LARGE SCALE GENOMIC DNA]</scope>
    <source>
        <strain evidence="2">ATCC 43811</strain>
    </source>
</reference>
<dbReference type="AlphaFoldDB" id="A0A1I1DT18"/>
<name>A0A1I1DT18_BREAD</name>
<evidence type="ECO:0000313" key="2">
    <source>
        <dbReference type="Proteomes" id="UP000240042"/>
    </source>
</evidence>
<gene>
    <name evidence="1" type="ORF">SAMN02745150_00659</name>
</gene>
<dbReference type="EMBL" id="FOKY01000002">
    <property type="protein sequence ID" value="SFB75870.1"/>
    <property type="molecule type" value="Genomic_DNA"/>
</dbReference>
<proteinExistence type="predicted"/>
<dbReference type="RefSeq" id="WP_092318593.1">
    <property type="nucleotide sequence ID" value="NZ_FOKY01000002.1"/>
</dbReference>
<organism evidence="1 2">
    <name type="scientific">Brevinema andersonii</name>
    <dbReference type="NCBI Taxonomy" id="34097"/>
    <lineage>
        <taxon>Bacteria</taxon>
        <taxon>Pseudomonadati</taxon>
        <taxon>Spirochaetota</taxon>
        <taxon>Spirochaetia</taxon>
        <taxon>Brevinematales</taxon>
        <taxon>Brevinemataceae</taxon>
        <taxon>Brevinema</taxon>
    </lineage>
</organism>
<keyword evidence="2" id="KW-1185">Reference proteome</keyword>
<sequence>MKKVLLLFIFAACSVTPKEEFIRNVYGTYNLLNSAGQLNISSAGTISENKTVLYSLYLTFTSISALYMVSDTSLGSGYVMVSFQNNILYVSDIFTDINQTHQIQLNAYAIRIG</sequence>
<evidence type="ECO:0000313" key="1">
    <source>
        <dbReference type="EMBL" id="SFB75870.1"/>
    </source>
</evidence>
<protein>
    <submittedName>
        <fullName evidence="1">Uncharacterized protein</fullName>
    </submittedName>
</protein>